<dbReference type="VEuPathDB" id="VectorBase:AQUA005253"/>
<dbReference type="Proteomes" id="UP000076407">
    <property type="component" value="Unassembled WGS sequence"/>
</dbReference>
<name>A0A182X617_ANOQN</name>
<proteinExistence type="predicted"/>
<feature type="region of interest" description="Disordered" evidence="1">
    <location>
        <begin position="52"/>
        <end position="83"/>
    </location>
</feature>
<reference evidence="2" key="1">
    <citation type="submission" date="2020-05" db="UniProtKB">
        <authorList>
            <consortium name="EnsemblMetazoa"/>
        </authorList>
    </citation>
    <scope>IDENTIFICATION</scope>
    <source>
        <strain evidence="2">SANGQUA</strain>
    </source>
</reference>
<protein>
    <submittedName>
        <fullName evidence="2">Uncharacterized protein</fullName>
    </submittedName>
</protein>
<dbReference type="AlphaFoldDB" id="A0A182X617"/>
<evidence type="ECO:0000256" key="1">
    <source>
        <dbReference type="SAM" id="MobiDB-lite"/>
    </source>
</evidence>
<sequence length="83" mass="9601">MQCSSGVRDVPLKIPKKNISKTPLWASSSPPFYPVLLWLIAIFHVCEGAREKQNNEAHNSERRKQYRKMHKSAGWNDLTLPRL</sequence>
<accession>A0A182X617</accession>
<dbReference type="EnsemblMetazoa" id="AQUA005253-RA">
    <property type="protein sequence ID" value="AQUA005253-PA"/>
    <property type="gene ID" value="AQUA005253"/>
</dbReference>
<evidence type="ECO:0000313" key="2">
    <source>
        <dbReference type="EnsemblMetazoa" id="AQUA005253-PA"/>
    </source>
</evidence>
<organism evidence="2 3">
    <name type="scientific">Anopheles quadriannulatus</name>
    <name type="common">Mosquito</name>
    <dbReference type="NCBI Taxonomy" id="34691"/>
    <lineage>
        <taxon>Eukaryota</taxon>
        <taxon>Metazoa</taxon>
        <taxon>Ecdysozoa</taxon>
        <taxon>Arthropoda</taxon>
        <taxon>Hexapoda</taxon>
        <taxon>Insecta</taxon>
        <taxon>Pterygota</taxon>
        <taxon>Neoptera</taxon>
        <taxon>Endopterygota</taxon>
        <taxon>Diptera</taxon>
        <taxon>Nematocera</taxon>
        <taxon>Culicoidea</taxon>
        <taxon>Culicidae</taxon>
        <taxon>Anophelinae</taxon>
        <taxon>Anopheles</taxon>
    </lineage>
</organism>
<keyword evidence="3" id="KW-1185">Reference proteome</keyword>
<feature type="compositionally biased region" description="Basic and acidic residues" evidence="1">
    <location>
        <begin position="52"/>
        <end position="63"/>
    </location>
</feature>
<evidence type="ECO:0000313" key="3">
    <source>
        <dbReference type="Proteomes" id="UP000076407"/>
    </source>
</evidence>